<dbReference type="PANTHER" id="PTHR47481">
    <property type="match status" value="1"/>
</dbReference>
<evidence type="ECO:0000313" key="5">
    <source>
        <dbReference type="EMBL" id="CAN78706.1"/>
    </source>
</evidence>
<proteinExistence type="predicted"/>
<dbReference type="PANTHER" id="PTHR47481:SF31">
    <property type="entry name" value="OS01G0873500 PROTEIN"/>
    <property type="match status" value="1"/>
</dbReference>
<feature type="domain" description="Retrovirus-related Pol polyprotein from transposon TNT 1-94-like beta-barrel" evidence="4">
    <location>
        <begin position="353"/>
        <end position="430"/>
    </location>
</feature>
<keyword evidence="1" id="KW-0064">Aspartyl protease</keyword>
<reference evidence="5" key="1">
    <citation type="journal article" date="2007" name="PLoS ONE">
        <title>The first genome sequence of an elite grapevine cultivar (Pinot noir Vitis vinifera L.): coping with a highly heterozygous genome.</title>
        <authorList>
            <person name="Velasco R."/>
            <person name="Zharkikh A."/>
            <person name="Troggio M."/>
            <person name="Cartwright D.A."/>
            <person name="Cestaro A."/>
            <person name="Pruss D."/>
            <person name="Pindo M."/>
            <person name="FitzGerald L.M."/>
            <person name="Vezzulli S."/>
            <person name="Reid J."/>
            <person name="Malacarne G."/>
            <person name="Iliev D."/>
            <person name="Coppola G."/>
            <person name="Wardell B."/>
            <person name="Micheletti D."/>
            <person name="Macalma T."/>
            <person name="Facci M."/>
            <person name="Mitchell J.T."/>
            <person name="Perazzolli M."/>
            <person name="Eldredge G."/>
            <person name="Gatto P."/>
            <person name="Oyzerski R."/>
            <person name="Moretto M."/>
            <person name="Gutin N."/>
            <person name="Stefanini M."/>
            <person name="Chen Y."/>
            <person name="Segala C."/>
            <person name="Davenport C."/>
            <person name="Dematte L."/>
            <person name="Mraz A."/>
            <person name="Battilana J."/>
            <person name="Stormo K."/>
            <person name="Costa F."/>
            <person name="Tao Q."/>
            <person name="Si-Ammour A."/>
            <person name="Harkins T."/>
            <person name="Lackey A."/>
            <person name="Perbost C."/>
            <person name="Taillon B."/>
            <person name="Stella A."/>
            <person name="Solovyev V."/>
            <person name="Fawcett J.A."/>
            <person name="Sterck L."/>
            <person name="Vandepoele K."/>
            <person name="Grando S.M."/>
            <person name="Toppo S."/>
            <person name="Moser C."/>
            <person name="Lanchbury J."/>
            <person name="Bogden R."/>
            <person name="Skolnick M."/>
            <person name="Sgaramella V."/>
            <person name="Bhatnagar S.K."/>
            <person name="Fontana P."/>
            <person name="Gutin A."/>
            <person name="Van de Peer Y."/>
            <person name="Salamini F."/>
            <person name="Viola R."/>
        </authorList>
    </citation>
    <scope>NUCLEOTIDE SEQUENCE</scope>
</reference>
<evidence type="ECO:0000256" key="1">
    <source>
        <dbReference type="ARBA" id="ARBA00022750"/>
    </source>
</evidence>
<gene>
    <name evidence="5" type="ORF">VITISV_028658</name>
</gene>
<organism evidence="5">
    <name type="scientific">Vitis vinifera</name>
    <name type="common">Grape</name>
    <dbReference type="NCBI Taxonomy" id="29760"/>
    <lineage>
        <taxon>Eukaryota</taxon>
        <taxon>Viridiplantae</taxon>
        <taxon>Streptophyta</taxon>
        <taxon>Embryophyta</taxon>
        <taxon>Tracheophyta</taxon>
        <taxon>Spermatophyta</taxon>
        <taxon>Magnoliopsida</taxon>
        <taxon>eudicotyledons</taxon>
        <taxon>Gunneridae</taxon>
        <taxon>Pentapetalae</taxon>
        <taxon>rosids</taxon>
        <taxon>Vitales</taxon>
        <taxon>Vitaceae</taxon>
        <taxon>Viteae</taxon>
        <taxon>Vitis</taxon>
    </lineage>
</organism>
<evidence type="ECO:0008006" key="6">
    <source>
        <dbReference type="Google" id="ProtNLM"/>
    </source>
</evidence>
<evidence type="ECO:0000256" key="2">
    <source>
        <dbReference type="SAM" id="MobiDB-lite"/>
    </source>
</evidence>
<dbReference type="InterPro" id="IPR043502">
    <property type="entry name" value="DNA/RNA_pol_sf"/>
</dbReference>
<dbReference type="Pfam" id="PF14223">
    <property type="entry name" value="Retrotran_gag_2"/>
    <property type="match status" value="1"/>
</dbReference>
<dbReference type="InterPro" id="IPR013103">
    <property type="entry name" value="RVT_2"/>
</dbReference>
<sequence>MADVNQTTREVLHLDPSAETRRGNPTTTDESLRMAISPLSQLITMRLEDDNFLMWKYQIENVVRGYGLEGFLFGTEQVPPKMVNDGTGILVPNPKFRDYQRQDHLLISWLLSSIGSAFLPQVVGCSSAFEVWNTISHNFNSQSSAKVMFYKSQMHMLKKDGLTMRDYLTKMKNYCDLLATAGHKISDTDHILAIMQGLGDEYESVIAVISSKKSSPSLQYVTSTLIAHEGRIAHKISSNDLSVNYTSQYSNRGSSSSWNSNGYPSSGFQNRNQFGGNQIIRGYNPNFHGNMPANGPTPGVLGSGARNGASGSISSVGNVNLTEYDAQEDQDYSKMEAIVATPEDLQNCCSFPDSGATNHVTHDLGNLNSGVEYNGNSKIHMGNGTGPEISHIGLSIFPSSSSPNKVLFLKNILRVPTIKKNLLSVSQFARDNNVYFEFHPKVYTVNLNVEEPNAFQEAISHPKWKEAMGEEFRALMKNKTWSLVSLPSNKTFVRCRWVFKLKRNPDGSISRYKARLVAKGYSQSIRQLDVNNAFLNGELQEEVYMDQPPGFDGRTNQEQKLVCKLHKALYGLKQAPRAWFDKLKISLQWFGFSSTKSDQSLFKPLDTHWKAIKRILRYLNGTTDLGIVLKPSETMNLVGFYDADWGSDVDDRRSTSGHCVFLGKSLVSWSSKKQHAISRSSTESLLSELQTKMTMVPVIWCDNISTVSLLANPVLHSKTKHMELDLYFVREKVMERKLVVNHVPTGDQVADVFTKPLSFRFFDKLRGKLTVTSLDLKNGD</sequence>
<dbReference type="SUPFAM" id="SSF56672">
    <property type="entry name" value="DNA/RNA polymerases"/>
    <property type="match status" value="1"/>
</dbReference>
<dbReference type="ExpressionAtlas" id="A5B6L3">
    <property type="expression patterns" value="baseline and differential"/>
</dbReference>
<feature type="domain" description="Reverse transcriptase Ty1/copia-type" evidence="3">
    <location>
        <begin position="478"/>
        <end position="524"/>
    </location>
</feature>
<dbReference type="Pfam" id="PF07727">
    <property type="entry name" value="RVT_2"/>
    <property type="match status" value="2"/>
</dbReference>
<keyword evidence="1" id="KW-0645">Protease</keyword>
<feature type="domain" description="Reverse transcriptase Ty1/copia-type" evidence="3">
    <location>
        <begin position="525"/>
        <end position="603"/>
    </location>
</feature>
<accession>A5B6L3</accession>
<dbReference type="AlphaFoldDB" id="A5B6L3"/>
<dbReference type="Pfam" id="PF22936">
    <property type="entry name" value="Pol_BBD"/>
    <property type="match status" value="1"/>
</dbReference>
<keyword evidence="1" id="KW-0378">Hydrolase</keyword>
<protein>
    <recommendedName>
        <fullName evidence="6">Retrovirus-related Pol polyprotein from transposon RE1</fullName>
    </recommendedName>
</protein>
<dbReference type="GO" id="GO:0004190">
    <property type="term" value="F:aspartic-type endopeptidase activity"/>
    <property type="evidence" value="ECO:0007669"/>
    <property type="project" value="UniProtKB-KW"/>
</dbReference>
<dbReference type="EMBL" id="AM448328">
    <property type="protein sequence ID" value="CAN78706.1"/>
    <property type="molecule type" value="Genomic_DNA"/>
</dbReference>
<name>A5B6L3_VITVI</name>
<evidence type="ECO:0000259" key="4">
    <source>
        <dbReference type="Pfam" id="PF22936"/>
    </source>
</evidence>
<feature type="region of interest" description="Disordered" evidence="2">
    <location>
        <begin position="1"/>
        <end position="30"/>
    </location>
</feature>
<feature type="compositionally biased region" description="Basic and acidic residues" evidence="2">
    <location>
        <begin position="10"/>
        <end position="22"/>
    </location>
</feature>
<evidence type="ECO:0000259" key="3">
    <source>
        <dbReference type="Pfam" id="PF07727"/>
    </source>
</evidence>
<dbReference type="InterPro" id="IPR054722">
    <property type="entry name" value="PolX-like_BBD"/>
</dbReference>
<dbReference type="CDD" id="cd09272">
    <property type="entry name" value="RNase_HI_RT_Ty1"/>
    <property type="match status" value="1"/>
</dbReference>